<evidence type="ECO:0000256" key="1">
    <source>
        <dbReference type="SAM" id="MobiDB-lite"/>
    </source>
</evidence>
<dbReference type="InterPro" id="IPR002656">
    <property type="entry name" value="Acyl_transf_3_dom"/>
</dbReference>
<dbReference type="RefSeq" id="WP_344591208.1">
    <property type="nucleotide sequence ID" value="NZ_BAAARW010000016.1"/>
</dbReference>
<feature type="transmembrane region" description="Helical" evidence="2">
    <location>
        <begin position="349"/>
        <end position="366"/>
    </location>
</feature>
<feature type="transmembrane region" description="Helical" evidence="2">
    <location>
        <begin position="205"/>
        <end position="224"/>
    </location>
</feature>
<keyword evidence="4" id="KW-0012">Acyltransferase</keyword>
<name>A0ABN3JBU2_9ACTN</name>
<feature type="region of interest" description="Disordered" evidence="1">
    <location>
        <begin position="391"/>
        <end position="468"/>
    </location>
</feature>
<feature type="domain" description="Acyltransferase 3" evidence="3">
    <location>
        <begin position="47"/>
        <end position="366"/>
    </location>
</feature>
<protein>
    <submittedName>
        <fullName evidence="4">Acyltransferase</fullName>
    </submittedName>
</protein>
<dbReference type="EMBL" id="BAAARW010000016">
    <property type="protein sequence ID" value="GAA2426715.1"/>
    <property type="molecule type" value="Genomic_DNA"/>
</dbReference>
<keyword evidence="2" id="KW-1133">Transmembrane helix</keyword>
<feature type="transmembrane region" description="Helical" evidence="2">
    <location>
        <begin position="50"/>
        <end position="71"/>
    </location>
</feature>
<organism evidence="4 5">
    <name type="scientific">Actinomadura vinacea</name>
    <dbReference type="NCBI Taxonomy" id="115336"/>
    <lineage>
        <taxon>Bacteria</taxon>
        <taxon>Bacillati</taxon>
        <taxon>Actinomycetota</taxon>
        <taxon>Actinomycetes</taxon>
        <taxon>Streptosporangiales</taxon>
        <taxon>Thermomonosporaceae</taxon>
        <taxon>Actinomadura</taxon>
    </lineage>
</organism>
<reference evidence="4 5" key="1">
    <citation type="journal article" date="2019" name="Int. J. Syst. Evol. Microbiol.">
        <title>The Global Catalogue of Microorganisms (GCM) 10K type strain sequencing project: providing services to taxonomists for standard genome sequencing and annotation.</title>
        <authorList>
            <consortium name="The Broad Institute Genomics Platform"/>
            <consortium name="The Broad Institute Genome Sequencing Center for Infectious Disease"/>
            <person name="Wu L."/>
            <person name="Ma J."/>
        </authorList>
    </citation>
    <scope>NUCLEOTIDE SEQUENCE [LARGE SCALE GENOMIC DNA]</scope>
    <source>
        <strain evidence="4 5">JCM 3325</strain>
    </source>
</reference>
<feature type="transmembrane region" description="Helical" evidence="2">
    <location>
        <begin position="288"/>
        <end position="305"/>
    </location>
</feature>
<feature type="transmembrane region" description="Helical" evidence="2">
    <location>
        <begin position="91"/>
        <end position="110"/>
    </location>
</feature>
<evidence type="ECO:0000256" key="2">
    <source>
        <dbReference type="SAM" id="Phobius"/>
    </source>
</evidence>
<gene>
    <name evidence="4" type="ORF">GCM10010191_44060</name>
</gene>
<feature type="compositionally biased region" description="Pro residues" evidence="1">
    <location>
        <begin position="429"/>
        <end position="458"/>
    </location>
</feature>
<keyword evidence="2" id="KW-0472">Membrane</keyword>
<feature type="transmembrane region" description="Helical" evidence="2">
    <location>
        <begin position="230"/>
        <end position="248"/>
    </location>
</feature>
<dbReference type="PANTHER" id="PTHR23028">
    <property type="entry name" value="ACETYLTRANSFERASE"/>
    <property type="match status" value="1"/>
</dbReference>
<evidence type="ECO:0000259" key="3">
    <source>
        <dbReference type="Pfam" id="PF01757"/>
    </source>
</evidence>
<accession>A0ABN3JBU2</accession>
<comment type="caution">
    <text evidence="4">The sequence shown here is derived from an EMBL/GenBank/DDBJ whole genome shotgun (WGS) entry which is preliminary data.</text>
</comment>
<sequence>MSRHAPPSFASPASTRPGPPTAGRRAGDDAGGTGSGAPPAGRSRLRELDLLRFIAAATVMIYHFTGVPTAAWGQDARVLFSEISDFTREGLLGVELFFLISGFVILMSVWGRQVGDFAVSRITRLFPAYWFAVTLGLVIFLATGIHAGTTGEVGVARSYLPNLTMLQDGWHVPKIEVLYWTLWTELHFYVLIAILVAVGINYARCVIFMVTWLLAAAFAVEAGGKFVNSLLISGWAPFFIAGMAFYLIHRFGSNVILWLIVLGCYGLSTHFSVERPEKGFRWPGVDEWLIPTILAVLFIVMALVATGKLGWLRWRGFTVMGALTYPLYLMHETVSRPLIKTLFPYYSKWNVLALAIVTSLAAAYLVQKLIEGPAQRVLRKRLKAALAQIRANGERAERPPRGKRGDPALQGERPPRGKHVIPGAGGAPDPLPPPQPPSQPPGYPPAYPPPPSPPPGAAPVPGTTPYGS</sequence>
<feature type="compositionally biased region" description="Basic and acidic residues" evidence="1">
    <location>
        <begin position="392"/>
        <end position="406"/>
    </location>
</feature>
<dbReference type="GO" id="GO:0016746">
    <property type="term" value="F:acyltransferase activity"/>
    <property type="evidence" value="ECO:0007669"/>
    <property type="project" value="UniProtKB-KW"/>
</dbReference>
<dbReference type="PANTHER" id="PTHR23028:SF53">
    <property type="entry name" value="ACYL_TRANSF_3 DOMAIN-CONTAINING PROTEIN"/>
    <property type="match status" value="1"/>
</dbReference>
<dbReference type="InterPro" id="IPR050879">
    <property type="entry name" value="Acyltransferase_3"/>
</dbReference>
<feature type="transmembrane region" description="Helical" evidence="2">
    <location>
        <begin position="177"/>
        <end position="198"/>
    </location>
</feature>
<dbReference type="Pfam" id="PF01757">
    <property type="entry name" value="Acyl_transf_3"/>
    <property type="match status" value="1"/>
</dbReference>
<feature type="compositionally biased region" description="Low complexity" evidence="1">
    <location>
        <begin position="459"/>
        <end position="468"/>
    </location>
</feature>
<feature type="region of interest" description="Disordered" evidence="1">
    <location>
        <begin position="1"/>
        <end position="41"/>
    </location>
</feature>
<keyword evidence="4" id="KW-0808">Transferase</keyword>
<keyword evidence="2" id="KW-0812">Transmembrane</keyword>
<keyword evidence="5" id="KW-1185">Reference proteome</keyword>
<feature type="transmembrane region" description="Helical" evidence="2">
    <location>
        <begin position="255"/>
        <end position="273"/>
    </location>
</feature>
<proteinExistence type="predicted"/>
<evidence type="ECO:0000313" key="4">
    <source>
        <dbReference type="EMBL" id="GAA2426715.1"/>
    </source>
</evidence>
<evidence type="ECO:0000313" key="5">
    <source>
        <dbReference type="Proteomes" id="UP001501231"/>
    </source>
</evidence>
<feature type="transmembrane region" description="Helical" evidence="2">
    <location>
        <begin position="312"/>
        <end position="329"/>
    </location>
</feature>
<feature type="transmembrane region" description="Helical" evidence="2">
    <location>
        <begin position="122"/>
        <end position="145"/>
    </location>
</feature>
<dbReference type="Proteomes" id="UP001501231">
    <property type="component" value="Unassembled WGS sequence"/>
</dbReference>